<gene>
    <name evidence="1" type="ORF">S06H3_17528</name>
</gene>
<name>X1LQ98_9ZZZZ</name>
<proteinExistence type="predicted"/>
<sequence length="34" mass="3941">VNAYPLSQINIVKRWIIVWIKKQGGIKAIESARF</sequence>
<accession>X1LQ98</accession>
<comment type="caution">
    <text evidence="1">The sequence shown here is derived from an EMBL/GenBank/DDBJ whole genome shotgun (WGS) entry which is preliminary data.</text>
</comment>
<evidence type="ECO:0000313" key="1">
    <source>
        <dbReference type="EMBL" id="GAI07981.1"/>
    </source>
</evidence>
<organism evidence="1">
    <name type="scientific">marine sediment metagenome</name>
    <dbReference type="NCBI Taxonomy" id="412755"/>
    <lineage>
        <taxon>unclassified sequences</taxon>
        <taxon>metagenomes</taxon>
        <taxon>ecological metagenomes</taxon>
    </lineage>
</organism>
<reference evidence="1" key="1">
    <citation type="journal article" date="2014" name="Front. Microbiol.">
        <title>High frequency of phylogenetically diverse reductive dehalogenase-homologous genes in deep subseafloor sedimentary metagenomes.</title>
        <authorList>
            <person name="Kawai M."/>
            <person name="Futagami T."/>
            <person name="Toyoda A."/>
            <person name="Takaki Y."/>
            <person name="Nishi S."/>
            <person name="Hori S."/>
            <person name="Arai W."/>
            <person name="Tsubouchi T."/>
            <person name="Morono Y."/>
            <person name="Uchiyama I."/>
            <person name="Ito T."/>
            <person name="Fujiyama A."/>
            <person name="Inagaki F."/>
            <person name="Takami H."/>
        </authorList>
    </citation>
    <scope>NUCLEOTIDE SEQUENCE</scope>
    <source>
        <strain evidence="1">Expedition CK06-06</strain>
    </source>
</reference>
<dbReference type="EMBL" id="BARV01008769">
    <property type="protein sequence ID" value="GAI07981.1"/>
    <property type="molecule type" value="Genomic_DNA"/>
</dbReference>
<dbReference type="AlphaFoldDB" id="X1LQ98"/>
<protein>
    <submittedName>
        <fullName evidence="1">Uncharacterized protein</fullName>
    </submittedName>
</protein>
<feature type="non-terminal residue" evidence="1">
    <location>
        <position position="1"/>
    </location>
</feature>